<protein>
    <submittedName>
        <fullName evidence="1">Short chain dehydrogenase</fullName>
    </submittedName>
</protein>
<dbReference type="AlphaFoldDB" id="A0A6I3U9G0"/>
<evidence type="ECO:0000313" key="2">
    <source>
        <dbReference type="Proteomes" id="UP000469505"/>
    </source>
</evidence>
<dbReference type="Proteomes" id="UP000469505">
    <property type="component" value="Unassembled WGS sequence"/>
</dbReference>
<proteinExistence type="predicted"/>
<reference evidence="1 2" key="1">
    <citation type="submission" date="2019-11" db="EMBL/GenBank/DDBJ databases">
        <title>Growth characteristics of pneumococcus vary with the chemical composition of the capsule and with environmental conditions.</title>
        <authorList>
            <person name="Tothpal A."/>
            <person name="Desobry K."/>
            <person name="Joshi S."/>
            <person name="Wyllie A.L."/>
            <person name="Weinberger D.M."/>
        </authorList>
    </citation>
    <scope>NUCLEOTIDE SEQUENCE [LARGE SCALE GENOMIC DNA]</scope>
    <source>
        <strain evidence="2">pnumococcus35B</strain>
    </source>
</reference>
<dbReference type="EMBL" id="WNHX01000785">
    <property type="protein sequence ID" value="MTV88509.1"/>
    <property type="molecule type" value="Genomic_DNA"/>
</dbReference>
<gene>
    <name evidence="1" type="ORF">GM543_13695</name>
</gene>
<name>A0A6I3U9G0_STREE</name>
<accession>A0A6I3U9G0</accession>
<dbReference type="SUPFAM" id="SSF51735">
    <property type="entry name" value="NAD(P)-binding Rossmann-fold domains"/>
    <property type="match status" value="1"/>
</dbReference>
<comment type="caution">
    <text evidence="1">The sequence shown here is derived from an EMBL/GenBank/DDBJ whole genome shotgun (WGS) entry which is preliminary data.</text>
</comment>
<organism evidence="1 2">
    <name type="scientific">Streptococcus pneumoniae</name>
    <dbReference type="NCBI Taxonomy" id="1313"/>
    <lineage>
        <taxon>Bacteria</taxon>
        <taxon>Bacillati</taxon>
        <taxon>Bacillota</taxon>
        <taxon>Bacilli</taxon>
        <taxon>Lactobacillales</taxon>
        <taxon>Streptococcaceae</taxon>
        <taxon>Streptococcus</taxon>
    </lineage>
</organism>
<feature type="non-terminal residue" evidence="1">
    <location>
        <position position="1"/>
    </location>
</feature>
<evidence type="ECO:0000313" key="1">
    <source>
        <dbReference type="EMBL" id="MTV88509.1"/>
    </source>
</evidence>
<dbReference type="InterPro" id="IPR036291">
    <property type="entry name" value="NAD(P)-bd_dom_sf"/>
</dbReference>
<sequence>FLASGHASAMQGQILTIDGGWSLK</sequence>